<protein>
    <submittedName>
        <fullName evidence="1">Uncharacterized protein</fullName>
    </submittedName>
</protein>
<reference evidence="1 2" key="1">
    <citation type="submission" date="2018-07" db="EMBL/GenBank/DDBJ databases">
        <title>Genomic Encyclopedia of Type Strains, Phase IV (KMG-IV): sequencing the most valuable type-strain genomes for metagenomic binning, comparative biology and taxonomic classification.</title>
        <authorList>
            <person name="Goeker M."/>
        </authorList>
    </citation>
    <scope>NUCLEOTIDE SEQUENCE [LARGE SCALE GENOMIC DNA]</scope>
    <source>
        <strain evidence="1 2">DSM 26725</strain>
    </source>
</reference>
<dbReference type="EMBL" id="QRDP01000004">
    <property type="protein sequence ID" value="RED15274.1"/>
    <property type="molecule type" value="Genomic_DNA"/>
</dbReference>
<dbReference type="Proteomes" id="UP000256310">
    <property type="component" value="Unassembled WGS sequence"/>
</dbReference>
<evidence type="ECO:0000313" key="1">
    <source>
        <dbReference type="EMBL" id="RED15274.1"/>
    </source>
</evidence>
<comment type="caution">
    <text evidence="1">The sequence shown here is derived from an EMBL/GenBank/DDBJ whole genome shotgun (WGS) entry which is preliminary data.</text>
</comment>
<keyword evidence="2" id="KW-1185">Reference proteome</keyword>
<gene>
    <name evidence="1" type="ORF">DFR46_0261</name>
</gene>
<proteinExistence type="predicted"/>
<accession>A0A3D9FBT5</accession>
<evidence type="ECO:0000313" key="2">
    <source>
        <dbReference type="Proteomes" id="UP000256310"/>
    </source>
</evidence>
<name>A0A3D9FBT5_9SPHN</name>
<dbReference type="RefSeq" id="WP_245953590.1">
    <property type="nucleotide sequence ID" value="NZ_QRDP01000004.1"/>
</dbReference>
<organism evidence="1 2">
    <name type="scientific">Parasphingopyxis lamellibrachiae</name>
    <dbReference type="NCBI Taxonomy" id="680125"/>
    <lineage>
        <taxon>Bacteria</taxon>
        <taxon>Pseudomonadati</taxon>
        <taxon>Pseudomonadota</taxon>
        <taxon>Alphaproteobacteria</taxon>
        <taxon>Sphingomonadales</taxon>
        <taxon>Sphingomonadaceae</taxon>
        <taxon>Parasphingopyxis</taxon>
    </lineage>
</organism>
<sequence>MRKYGNIILVAAIGLALASCGRRDVISASESGIGLLVNRTACPAVATPVHTNEITLFSPRSSREASAIDATAVITNIRNSCSDVAGAVQTVATFEVQARRTNPSGARQIVLPYFATVLRGNGQIVSKEIGRVGLNFADGQLRTSTTGQATTQISRAALTLAPDMEERITRRRRPGDVDAALDPLADPAVRAAVDAITFELLIGFQLEPDQLEYNATR</sequence>
<dbReference type="PROSITE" id="PS51257">
    <property type="entry name" value="PROKAR_LIPOPROTEIN"/>
    <property type="match status" value="1"/>
</dbReference>
<dbReference type="AlphaFoldDB" id="A0A3D9FBT5"/>